<evidence type="ECO:0000313" key="2">
    <source>
        <dbReference type="Proteomes" id="UP001428341"/>
    </source>
</evidence>
<dbReference type="Proteomes" id="UP001428341">
    <property type="component" value="Unassembled WGS sequence"/>
</dbReference>
<organism evidence="1 2">
    <name type="scientific">Citrus x changshan-huyou</name>
    <dbReference type="NCBI Taxonomy" id="2935761"/>
    <lineage>
        <taxon>Eukaryota</taxon>
        <taxon>Viridiplantae</taxon>
        <taxon>Streptophyta</taxon>
        <taxon>Embryophyta</taxon>
        <taxon>Tracheophyta</taxon>
        <taxon>Spermatophyta</taxon>
        <taxon>Magnoliopsida</taxon>
        <taxon>eudicotyledons</taxon>
        <taxon>Gunneridae</taxon>
        <taxon>Pentapetalae</taxon>
        <taxon>rosids</taxon>
        <taxon>malvids</taxon>
        <taxon>Sapindales</taxon>
        <taxon>Rutaceae</taxon>
        <taxon>Aurantioideae</taxon>
        <taxon>Citrus</taxon>
    </lineage>
</organism>
<keyword evidence="2" id="KW-1185">Reference proteome</keyword>
<dbReference type="EMBL" id="JBCGBO010000007">
    <property type="protein sequence ID" value="KAK9189139.1"/>
    <property type="molecule type" value="Genomic_DNA"/>
</dbReference>
<sequence>MRVQAFKRWRSKLCLPLLRIFGDENSIVENRLLKSRSAGGNHCMRIEGQPGISRSSSNRTEPELVLDATIEGKDSTSHPFLHMNEKDVVWEMQVYGNWKNRGYQSHISDHSIKGRRYRREDRKRSCDEQVMLQVEERVLDEQHGNGSQGHRKLTLLMLPRCGLGKSWMNQGKEAKALW</sequence>
<reference evidence="1 2" key="1">
    <citation type="submission" date="2024-05" db="EMBL/GenBank/DDBJ databases">
        <title>Haplotype-resolved chromosome-level genome assembly of Huyou (Citrus changshanensis).</title>
        <authorList>
            <person name="Miao C."/>
            <person name="Chen W."/>
            <person name="Wu Y."/>
            <person name="Wang L."/>
            <person name="Zhao S."/>
            <person name="Grierson D."/>
            <person name="Xu C."/>
            <person name="Chen K."/>
        </authorList>
    </citation>
    <scope>NUCLEOTIDE SEQUENCE [LARGE SCALE GENOMIC DNA]</scope>
    <source>
        <strain evidence="1">01-14</strain>
        <tissue evidence="1">Leaf</tissue>
    </source>
</reference>
<evidence type="ECO:0000313" key="1">
    <source>
        <dbReference type="EMBL" id="KAK9189139.1"/>
    </source>
</evidence>
<accession>A0AAP0QHE5</accession>
<name>A0AAP0QHE5_9ROSI</name>
<protein>
    <submittedName>
        <fullName evidence="1">Uncharacterized protein</fullName>
    </submittedName>
</protein>
<comment type="caution">
    <text evidence="1">The sequence shown here is derived from an EMBL/GenBank/DDBJ whole genome shotgun (WGS) entry which is preliminary data.</text>
</comment>
<gene>
    <name evidence="1" type="ORF">WN944_020545</name>
</gene>
<dbReference type="AlphaFoldDB" id="A0AAP0QHE5"/>
<proteinExistence type="predicted"/>